<name>A0A2U2B499_9BACT</name>
<protein>
    <submittedName>
        <fullName evidence="2">Multidrug transporter</fullName>
    </submittedName>
</protein>
<sequence length="44" mass="4726">MKRKNKSSWVIGGTTMVGLGIGFIFLQKSVLIFMASLIIGIGLV</sequence>
<gene>
    <name evidence="2" type="ORF">DDZ16_18565</name>
</gene>
<keyword evidence="3" id="KW-1185">Reference proteome</keyword>
<comment type="caution">
    <text evidence="2">The sequence shown here is derived from an EMBL/GenBank/DDBJ whole genome shotgun (WGS) entry which is preliminary data.</text>
</comment>
<proteinExistence type="predicted"/>
<feature type="transmembrane region" description="Helical" evidence="1">
    <location>
        <begin position="21"/>
        <end position="43"/>
    </location>
</feature>
<evidence type="ECO:0000256" key="1">
    <source>
        <dbReference type="SAM" id="Phobius"/>
    </source>
</evidence>
<accession>A0A2U2B499</accession>
<organism evidence="2 3">
    <name type="scientific">Marinilabilia rubra</name>
    <dbReference type="NCBI Taxonomy" id="2162893"/>
    <lineage>
        <taxon>Bacteria</taxon>
        <taxon>Pseudomonadati</taxon>
        <taxon>Bacteroidota</taxon>
        <taxon>Bacteroidia</taxon>
        <taxon>Marinilabiliales</taxon>
        <taxon>Marinilabiliaceae</taxon>
        <taxon>Marinilabilia</taxon>
    </lineage>
</organism>
<keyword evidence="1" id="KW-0812">Transmembrane</keyword>
<evidence type="ECO:0000313" key="3">
    <source>
        <dbReference type="Proteomes" id="UP000244956"/>
    </source>
</evidence>
<reference evidence="2 3" key="1">
    <citation type="submission" date="2018-05" db="EMBL/GenBank/DDBJ databases">
        <title>Marinilabilia rubrum sp. nov., isolated from saltern sediment.</title>
        <authorList>
            <person name="Zhang R."/>
        </authorList>
    </citation>
    <scope>NUCLEOTIDE SEQUENCE [LARGE SCALE GENOMIC DNA]</scope>
    <source>
        <strain evidence="2 3">WTE16</strain>
    </source>
</reference>
<evidence type="ECO:0000313" key="2">
    <source>
        <dbReference type="EMBL" id="PWD97867.1"/>
    </source>
</evidence>
<dbReference type="EMBL" id="QEWP01000023">
    <property type="protein sequence ID" value="PWD97867.1"/>
    <property type="molecule type" value="Genomic_DNA"/>
</dbReference>
<keyword evidence="1" id="KW-0472">Membrane</keyword>
<dbReference type="Proteomes" id="UP000244956">
    <property type="component" value="Unassembled WGS sequence"/>
</dbReference>
<keyword evidence="1" id="KW-1133">Transmembrane helix</keyword>
<dbReference type="AlphaFoldDB" id="A0A2U2B499"/>